<reference evidence="2" key="3">
    <citation type="submission" date="2021-05" db="UniProtKB">
        <authorList>
            <consortium name="EnsemblPlants"/>
        </authorList>
    </citation>
    <scope>IDENTIFICATION</scope>
    <source>
        <strain evidence="2">cv. B73</strain>
    </source>
</reference>
<name>A0A804LGV6_MAIZE</name>
<dbReference type="EnsemblPlants" id="Zm00001eb010180_T001">
    <property type="protein sequence ID" value="Zm00001eb010180_P001"/>
    <property type="gene ID" value="Zm00001eb010180"/>
</dbReference>
<dbReference type="InParanoid" id="A0A804LGV6"/>
<evidence type="ECO:0000256" key="1">
    <source>
        <dbReference type="SAM" id="MobiDB-lite"/>
    </source>
</evidence>
<reference evidence="2" key="2">
    <citation type="submission" date="2019-07" db="EMBL/GenBank/DDBJ databases">
        <authorList>
            <person name="Seetharam A."/>
            <person name="Woodhouse M."/>
            <person name="Cannon E."/>
        </authorList>
    </citation>
    <scope>NUCLEOTIDE SEQUENCE [LARGE SCALE GENOMIC DNA]</scope>
    <source>
        <strain evidence="2">cv. B73</strain>
    </source>
</reference>
<dbReference type="Gramene" id="Zm00001eb010180_T001">
    <property type="protein sequence ID" value="Zm00001eb010180_P001"/>
    <property type="gene ID" value="Zm00001eb010180"/>
</dbReference>
<organism evidence="2 3">
    <name type="scientific">Zea mays</name>
    <name type="common">Maize</name>
    <dbReference type="NCBI Taxonomy" id="4577"/>
    <lineage>
        <taxon>Eukaryota</taxon>
        <taxon>Viridiplantae</taxon>
        <taxon>Streptophyta</taxon>
        <taxon>Embryophyta</taxon>
        <taxon>Tracheophyta</taxon>
        <taxon>Spermatophyta</taxon>
        <taxon>Magnoliopsida</taxon>
        <taxon>Liliopsida</taxon>
        <taxon>Poales</taxon>
        <taxon>Poaceae</taxon>
        <taxon>PACMAD clade</taxon>
        <taxon>Panicoideae</taxon>
        <taxon>Andropogonodae</taxon>
        <taxon>Andropogoneae</taxon>
        <taxon>Tripsacinae</taxon>
        <taxon>Zea</taxon>
    </lineage>
</organism>
<dbReference type="AlphaFoldDB" id="A0A804LGV6"/>
<accession>A0A804LGV6</accession>
<keyword evidence="3" id="KW-1185">Reference proteome</keyword>
<evidence type="ECO:0000313" key="2">
    <source>
        <dbReference type="EnsemblPlants" id="Zm00001eb010180_P001"/>
    </source>
</evidence>
<sequence length="209" mass="22084">MHGDAASRVQDGAPRRRRSDGGGWSEAPGPAEAHLRLVGHEEWHGAQQPPRGPQLGGVLVPLLLLRVRCHRCVRLDADGVQAGAVQRQGRHVGVVAVGARRVEPQRAPGQRALPPVRVLVPAQRLRAEELALAVVAREHARRLAGDRRRVGRRAAAVTVVGSARLGGGGGGDGEREVEAYQAGGVGRLLAADLGQLVARFLAHLLAVHP</sequence>
<evidence type="ECO:0000313" key="3">
    <source>
        <dbReference type="Proteomes" id="UP000007305"/>
    </source>
</evidence>
<proteinExistence type="predicted"/>
<reference evidence="3" key="1">
    <citation type="submission" date="2015-12" db="EMBL/GenBank/DDBJ databases">
        <title>Update maize B73 reference genome by single molecule sequencing technologies.</title>
        <authorList>
            <consortium name="Maize Genome Sequencing Project"/>
            <person name="Ware D."/>
        </authorList>
    </citation>
    <scope>NUCLEOTIDE SEQUENCE [LARGE SCALE GENOMIC DNA]</scope>
    <source>
        <strain evidence="3">cv. B73</strain>
    </source>
</reference>
<dbReference type="Proteomes" id="UP000007305">
    <property type="component" value="Chromosome 1"/>
</dbReference>
<feature type="region of interest" description="Disordered" evidence="1">
    <location>
        <begin position="1"/>
        <end position="30"/>
    </location>
</feature>
<protein>
    <submittedName>
        <fullName evidence="2">Uncharacterized protein</fullName>
    </submittedName>
</protein>